<accession>G0LG87</accession>
<feature type="active site" description="Nucleophile" evidence="4 5">
    <location>
        <position position="57"/>
    </location>
</feature>
<evidence type="ECO:0000256" key="1">
    <source>
        <dbReference type="ARBA" id="ARBA00009375"/>
    </source>
</evidence>
<evidence type="ECO:0000256" key="4">
    <source>
        <dbReference type="HAMAP-Rule" id="MF_00171"/>
    </source>
</evidence>
<evidence type="ECO:0000313" key="10">
    <source>
        <dbReference type="Proteomes" id="UP000007954"/>
    </source>
</evidence>
<dbReference type="GO" id="GO:0160147">
    <property type="term" value="F:tRNA pseudouridine(38-40) synthase activity"/>
    <property type="evidence" value="ECO:0007669"/>
    <property type="project" value="UniProtKB-EC"/>
</dbReference>
<dbReference type="Gene3D" id="3.30.70.580">
    <property type="entry name" value="Pseudouridine synthase I, catalytic domain, N-terminal subdomain"/>
    <property type="match status" value="1"/>
</dbReference>
<organism evidence="9 10">
    <name type="scientific">Haloquadratum walsbyi (strain DSM 16854 / JCM 12705 / C23)</name>
    <dbReference type="NCBI Taxonomy" id="768065"/>
    <lineage>
        <taxon>Archaea</taxon>
        <taxon>Methanobacteriati</taxon>
        <taxon>Methanobacteriota</taxon>
        <taxon>Stenosarchaea group</taxon>
        <taxon>Halobacteria</taxon>
        <taxon>Halobacteriales</taxon>
        <taxon>Haloferacaceae</taxon>
        <taxon>Haloquadratum</taxon>
    </lineage>
</organism>
<dbReference type="HOGENOM" id="CLU_014673_4_2_2"/>
<dbReference type="GeneID" id="12445752"/>
<dbReference type="Gene3D" id="3.30.70.660">
    <property type="entry name" value="Pseudouridine synthase I, catalytic domain, C-terminal subdomain"/>
    <property type="match status" value="1"/>
</dbReference>
<dbReference type="KEGG" id="hwc:Hqrw_1138"/>
<dbReference type="PANTHER" id="PTHR11142">
    <property type="entry name" value="PSEUDOURIDYLATE SYNTHASE"/>
    <property type="match status" value="1"/>
</dbReference>
<reference evidence="9 10" key="1">
    <citation type="journal article" date="2011" name="PLoS ONE">
        <title>Haloquadratum walsbyi: limited diversity in a global pond.</title>
        <authorList>
            <person name="Dyall-Smith M."/>
            <person name="Pfeiffer F."/>
            <person name="Klee K."/>
            <person name="Palm P."/>
            <person name="Gross K."/>
            <person name="Schuster S.C."/>
            <person name="Rampp M."/>
            <person name="Oesterhelt D."/>
        </authorList>
    </citation>
    <scope>NUCLEOTIDE SEQUENCE [LARGE SCALE GENOMIC DNA]</scope>
    <source>
        <strain evidence="10">DSM 16854 / JCM 12705 / C23</strain>
    </source>
</reference>
<gene>
    <name evidence="4 9" type="primary">truA</name>
    <name evidence="9" type="ordered locus">Hqrw_1138</name>
</gene>
<dbReference type="PANTHER" id="PTHR11142:SF0">
    <property type="entry name" value="TRNA PSEUDOURIDINE SYNTHASE-LIKE 1"/>
    <property type="match status" value="1"/>
</dbReference>
<proteinExistence type="inferred from homology"/>
<dbReference type="EC" id="5.4.99.12" evidence="4"/>
<evidence type="ECO:0000313" key="9">
    <source>
        <dbReference type="EMBL" id="CCC39107.1"/>
    </source>
</evidence>
<evidence type="ECO:0000256" key="6">
    <source>
        <dbReference type="PIRSR" id="PIRSR001430-2"/>
    </source>
</evidence>
<evidence type="ECO:0000256" key="3">
    <source>
        <dbReference type="ARBA" id="ARBA00023235"/>
    </source>
</evidence>
<dbReference type="Pfam" id="PF01416">
    <property type="entry name" value="PseudoU_synth_1"/>
    <property type="match status" value="1"/>
</dbReference>
<dbReference type="PIRSF" id="PIRSF001430">
    <property type="entry name" value="tRNA_psdUrid_synth"/>
    <property type="match status" value="1"/>
</dbReference>
<feature type="domain" description="Pseudouridine synthase I TruA alpha/beta" evidence="8">
    <location>
        <begin position="128"/>
        <end position="228"/>
    </location>
</feature>
<dbReference type="Proteomes" id="UP000007954">
    <property type="component" value="Chromosome"/>
</dbReference>
<feature type="binding site" evidence="4 6">
    <location>
        <position position="111"/>
    </location>
    <ligand>
        <name>substrate</name>
    </ligand>
</feature>
<dbReference type="InterPro" id="IPR020097">
    <property type="entry name" value="PsdUridine_synth_TruA_a/b_dom"/>
</dbReference>
<dbReference type="GO" id="GO:0003723">
    <property type="term" value="F:RNA binding"/>
    <property type="evidence" value="ECO:0007669"/>
    <property type="project" value="InterPro"/>
</dbReference>
<dbReference type="RefSeq" id="WP_014555042.1">
    <property type="nucleotide sequence ID" value="NC_017459.1"/>
</dbReference>
<name>G0LG87_HALWC</name>
<comment type="catalytic activity">
    <reaction evidence="4 7">
        <text>uridine(38/39/40) in tRNA = pseudouridine(38/39/40) in tRNA</text>
        <dbReference type="Rhea" id="RHEA:22376"/>
        <dbReference type="Rhea" id="RHEA-COMP:10085"/>
        <dbReference type="Rhea" id="RHEA-COMP:10087"/>
        <dbReference type="ChEBI" id="CHEBI:65314"/>
        <dbReference type="ChEBI" id="CHEBI:65315"/>
        <dbReference type="EC" id="5.4.99.12"/>
    </reaction>
</comment>
<evidence type="ECO:0000259" key="8">
    <source>
        <dbReference type="Pfam" id="PF01416"/>
    </source>
</evidence>
<keyword evidence="2 4" id="KW-0819">tRNA processing</keyword>
<protein>
    <recommendedName>
        <fullName evidence="4">tRNA pseudouridine synthase A</fullName>
        <ecNumber evidence="4">5.4.99.12</ecNumber>
    </recommendedName>
    <alternativeName>
        <fullName evidence="4">tRNA pseudouridine(38-40) synthase</fullName>
    </alternativeName>
    <alternativeName>
        <fullName evidence="4">tRNA pseudouridylate synthase I</fullName>
    </alternativeName>
    <alternativeName>
        <fullName evidence="4">tRNA-uridine isomerase I</fullName>
    </alternativeName>
</protein>
<evidence type="ECO:0000256" key="2">
    <source>
        <dbReference type="ARBA" id="ARBA00022694"/>
    </source>
</evidence>
<comment type="caution">
    <text evidence="4">Lacks conserved residue(s) required for the propagation of feature annotation.</text>
</comment>
<evidence type="ECO:0000256" key="7">
    <source>
        <dbReference type="RuleBase" id="RU003792"/>
    </source>
</evidence>
<dbReference type="EMBL" id="FR746099">
    <property type="protein sequence ID" value="CCC39107.1"/>
    <property type="molecule type" value="Genomic_DNA"/>
</dbReference>
<sequence length="272" mass="30035">MRAFRLAYDGRPFSGFQRQPSVPTVEDSLFDALDSLDVFNRDTDSKPSGYAAAGRTDAGVSALRQTVGFECPSWCTPRALNSELPTSVRAWASADVQSGFHATHDALQRTYTYYLYGPELDMNRLNTAAEILSGKHDFHNFTSDDDGTTRKLSITLEFDDPFITARITADGFPRSLIRRLMSALRGVGSESMTIETLTGLLNTVPQTGPDGIPTASPEPLILTRVTYPDATFRIDNRAINSLKSVFTHRYQRCLTQARVAEHIVSKSGSDQN</sequence>
<dbReference type="AlphaFoldDB" id="G0LG87"/>
<dbReference type="HAMAP" id="MF_00171">
    <property type="entry name" value="TruA"/>
    <property type="match status" value="1"/>
</dbReference>
<dbReference type="InterPro" id="IPR001406">
    <property type="entry name" value="PsdUridine_synth_TruA"/>
</dbReference>
<dbReference type="InterPro" id="IPR020094">
    <property type="entry name" value="TruA/RsuA/RluB/E/F_N"/>
</dbReference>
<dbReference type="NCBIfam" id="NF000622">
    <property type="entry name" value="PRK00021.3-3"/>
    <property type="match status" value="1"/>
</dbReference>
<comment type="function">
    <text evidence="4">Formation of pseudouridine at positions 38, 39 and 40 in the anticodon stem and loop of transfer RNAs.</text>
</comment>
<dbReference type="SUPFAM" id="SSF55120">
    <property type="entry name" value="Pseudouridine synthase"/>
    <property type="match status" value="1"/>
</dbReference>
<dbReference type="GO" id="GO:0031119">
    <property type="term" value="P:tRNA pseudouridine synthesis"/>
    <property type="evidence" value="ECO:0007669"/>
    <property type="project" value="UniProtKB-UniRule"/>
</dbReference>
<dbReference type="InterPro" id="IPR020095">
    <property type="entry name" value="PsdUridine_synth_TruA_C"/>
</dbReference>
<evidence type="ECO:0000256" key="5">
    <source>
        <dbReference type="PIRSR" id="PIRSR001430-1"/>
    </source>
</evidence>
<comment type="similarity">
    <text evidence="1 4 7">Belongs to the tRNA pseudouridine synthase TruA family.</text>
</comment>
<dbReference type="InterPro" id="IPR020103">
    <property type="entry name" value="PsdUridine_synth_cat_dom_sf"/>
</dbReference>
<keyword evidence="3 4" id="KW-0413">Isomerase</keyword>